<organism evidence="2 3">
    <name type="scientific">Hibiscus sabdariffa</name>
    <name type="common">roselle</name>
    <dbReference type="NCBI Taxonomy" id="183260"/>
    <lineage>
        <taxon>Eukaryota</taxon>
        <taxon>Viridiplantae</taxon>
        <taxon>Streptophyta</taxon>
        <taxon>Embryophyta</taxon>
        <taxon>Tracheophyta</taxon>
        <taxon>Spermatophyta</taxon>
        <taxon>Magnoliopsida</taxon>
        <taxon>eudicotyledons</taxon>
        <taxon>Gunneridae</taxon>
        <taxon>Pentapetalae</taxon>
        <taxon>rosids</taxon>
        <taxon>malvids</taxon>
        <taxon>Malvales</taxon>
        <taxon>Malvaceae</taxon>
        <taxon>Malvoideae</taxon>
        <taxon>Hibiscus</taxon>
    </lineage>
</organism>
<evidence type="ECO:0000256" key="1">
    <source>
        <dbReference type="SAM" id="MobiDB-lite"/>
    </source>
</evidence>
<evidence type="ECO:0000313" key="2">
    <source>
        <dbReference type="EMBL" id="KAK8594000.1"/>
    </source>
</evidence>
<keyword evidence="3" id="KW-1185">Reference proteome</keyword>
<protein>
    <submittedName>
        <fullName evidence="2">Uncharacterized protein</fullName>
    </submittedName>
</protein>
<evidence type="ECO:0000313" key="3">
    <source>
        <dbReference type="Proteomes" id="UP001472677"/>
    </source>
</evidence>
<feature type="compositionally biased region" description="Basic and acidic residues" evidence="1">
    <location>
        <begin position="40"/>
        <end position="55"/>
    </location>
</feature>
<name>A0ABR2G4L3_9ROSI</name>
<dbReference type="Proteomes" id="UP001472677">
    <property type="component" value="Unassembled WGS sequence"/>
</dbReference>
<reference evidence="2 3" key="1">
    <citation type="journal article" date="2024" name="G3 (Bethesda)">
        <title>Genome assembly of Hibiscus sabdariffa L. provides insights into metabolisms of medicinal natural products.</title>
        <authorList>
            <person name="Kim T."/>
        </authorList>
    </citation>
    <scope>NUCLEOTIDE SEQUENCE [LARGE SCALE GENOMIC DNA]</scope>
    <source>
        <strain evidence="2">TK-2024</strain>
        <tissue evidence="2">Old leaves</tissue>
    </source>
</reference>
<sequence>MEFEADVMETSELNSKELVGLNITAKDGATTSYASMVAKSDSKDGPSRSREDPIEARTNMGSLGSRANTIDIGSSKTKRGATGSQFSALATMEEDVVLAPNGEVE</sequence>
<dbReference type="EMBL" id="JBBPBM010000003">
    <property type="protein sequence ID" value="KAK8594000.1"/>
    <property type="molecule type" value="Genomic_DNA"/>
</dbReference>
<comment type="caution">
    <text evidence="2">The sequence shown here is derived from an EMBL/GenBank/DDBJ whole genome shotgun (WGS) entry which is preliminary data.</text>
</comment>
<proteinExistence type="predicted"/>
<gene>
    <name evidence="2" type="ORF">V6N12_046071</name>
</gene>
<feature type="compositionally biased region" description="Polar residues" evidence="1">
    <location>
        <begin position="59"/>
        <end position="75"/>
    </location>
</feature>
<accession>A0ABR2G4L3</accession>
<feature type="region of interest" description="Disordered" evidence="1">
    <location>
        <begin position="35"/>
        <end position="81"/>
    </location>
</feature>